<dbReference type="Gene3D" id="3.40.50.300">
    <property type="entry name" value="P-loop containing nucleotide triphosphate hydrolases"/>
    <property type="match status" value="1"/>
</dbReference>
<comment type="caution">
    <text evidence="1">The sequence shown here is derived from an EMBL/GenBank/DDBJ whole genome shotgun (WGS) entry which is preliminary data.</text>
</comment>
<proteinExistence type="predicted"/>
<gene>
    <name evidence="1" type="ORF">B9Q01_04170</name>
</gene>
<evidence type="ECO:0008006" key="3">
    <source>
        <dbReference type="Google" id="ProtNLM"/>
    </source>
</evidence>
<sequence length="182" mass="20811">MSERKLLVLFIGPPASGKSTVGEIVARLIQNPSNTLFIQSDTIRRMIAKPIYTKRESRAVYTAMRVLCAHFLKRGYSVFVDATFPKRIQREPFKALAKRFDALFFAFWFKCSLDTVLKRNAQRSGWRVVPSDKLIRMYAAFEEEEGLYMVDTERLSAEDAARYILQTINSIKVSQEALGESG</sequence>
<dbReference type="InterPro" id="IPR027417">
    <property type="entry name" value="P-loop_NTPase"/>
</dbReference>
<dbReference type="InterPro" id="IPR017101">
    <property type="entry name" value="P-loop_ATP/GTP-bd_All4644_prd"/>
</dbReference>
<evidence type="ECO:0000313" key="1">
    <source>
        <dbReference type="EMBL" id="PSN83608.1"/>
    </source>
</evidence>
<dbReference type="Pfam" id="PF13671">
    <property type="entry name" value="AAA_33"/>
    <property type="match status" value="1"/>
</dbReference>
<dbReference type="AlphaFoldDB" id="A0A2R6AB85"/>
<dbReference type="PANTHER" id="PTHR43883:SF1">
    <property type="entry name" value="GLUCONOKINASE"/>
    <property type="match status" value="1"/>
</dbReference>
<dbReference type="PIRSF" id="PIRSF037081">
    <property type="entry name" value="P-loop_All4644_prd"/>
    <property type="match status" value="1"/>
</dbReference>
<organism evidence="1 2">
    <name type="scientific">Candidatus Marsarchaeota G1 archaeon OSP_D</name>
    <dbReference type="NCBI Taxonomy" id="1978155"/>
    <lineage>
        <taxon>Archaea</taxon>
        <taxon>Candidatus Marsarchaeota</taxon>
        <taxon>Candidatus Marsarchaeota group 1</taxon>
    </lineage>
</organism>
<dbReference type="InterPro" id="IPR052732">
    <property type="entry name" value="Cell-binding_unc_protein"/>
</dbReference>
<evidence type="ECO:0000313" key="2">
    <source>
        <dbReference type="Proteomes" id="UP000240880"/>
    </source>
</evidence>
<protein>
    <recommendedName>
        <fullName evidence="3">Adenylyl-sulfate kinase</fullName>
    </recommendedName>
</protein>
<dbReference type="EMBL" id="NEXC01000019">
    <property type="protein sequence ID" value="PSN83608.1"/>
    <property type="molecule type" value="Genomic_DNA"/>
</dbReference>
<dbReference type="PANTHER" id="PTHR43883">
    <property type="entry name" value="SLR0207 PROTEIN"/>
    <property type="match status" value="1"/>
</dbReference>
<dbReference type="Proteomes" id="UP000240880">
    <property type="component" value="Unassembled WGS sequence"/>
</dbReference>
<name>A0A2R6AB85_9ARCH</name>
<reference evidence="1 2" key="1">
    <citation type="submission" date="2017-04" db="EMBL/GenBank/DDBJ databases">
        <title>Novel microbial lineages endemic to geothermal iron-oxide mats fill important gaps in the evolutionary history of Archaea.</title>
        <authorList>
            <person name="Jay Z.J."/>
            <person name="Beam J.P."/>
            <person name="Dlakic M."/>
            <person name="Rusch D.B."/>
            <person name="Kozubal M.A."/>
            <person name="Inskeep W.P."/>
        </authorList>
    </citation>
    <scope>NUCLEOTIDE SEQUENCE [LARGE SCALE GENOMIC DNA]</scope>
    <source>
        <strain evidence="1">OSP_D</strain>
    </source>
</reference>
<dbReference type="SUPFAM" id="SSF52540">
    <property type="entry name" value="P-loop containing nucleoside triphosphate hydrolases"/>
    <property type="match status" value="1"/>
</dbReference>
<accession>A0A2R6AB85</accession>